<reference evidence="2 3" key="1">
    <citation type="submission" date="2016-11" db="EMBL/GenBank/DDBJ databases">
        <title>The macronuclear genome of Stentor coeruleus: a giant cell with tiny introns.</title>
        <authorList>
            <person name="Slabodnick M."/>
            <person name="Ruby J.G."/>
            <person name="Reiff S.B."/>
            <person name="Swart E.C."/>
            <person name="Gosai S."/>
            <person name="Prabakaran S."/>
            <person name="Witkowska E."/>
            <person name="Larue G.E."/>
            <person name="Fisher S."/>
            <person name="Freeman R.M."/>
            <person name="Gunawardena J."/>
            <person name="Chu W."/>
            <person name="Stover N.A."/>
            <person name="Gregory B.D."/>
            <person name="Nowacki M."/>
            <person name="Derisi J."/>
            <person name="Roy S.W."/>
            <person name="Marshall W.F."/>
            <person name="Sood P."/>
        </authorList>
    </citation>
    <scope>NUCLEOTIDE SEQUENCE [LARGE SCALE GENOMIC DNA]</scope>
    <source>
        <strain evidence="2">WM001</strain>
    </source>
</reference>
<dbReference type="Gene3D" id="1.10.287.540">
    <property type="entry name" value="Helix hairpin bin"/>
    <property type="match status" value="1"/>
</dbReference>
<evidence type="ECO:0000256" key="1">
    <source>
        <dbReference type="SAM" id="Coils"/>
    </source>
</evidence>
<dbReference type="AlphaFoldDB" id="A0A1R2CU79"/>
<keyword evidence="3" id="KW-1185">Reference proteome</keyword>
<keyword evidence="1" id="KW-0175">Coiled coil</keyword>
<comment type="caution">
    <text evidence="2">The sequence shown here is derived from an EMBL/GenBank/DDBJ whole genome shotgun (WGS) entry which is preliminary data.</text>
</comment>
<protein>
    <submittedName>
        <fullName evidence="2">Uncharacterized protein</fullName>
    </submittedName>
</protein>
<organism evidence="2 3">
    <name type="scientific">Stentor coeruleus</name>
    <dbReference type="NCBI Taxonomy" id="5963"/>
    <lineage>
        <taxon>Eukaryota</taxon>
        <taxon>Sar</taxon>
        <taxon>Alveolata</taxon>
        <taxon>Ciliophora</taxon>
        <taxon>Postciliodesmatophora</taxon>
        <taxon>Heterotrichea</taxon>
        <taxon>Heterotrichida</taxon>
        <taxon>Stentoridae</taxon>
        <taxon>Stentor</taxon>
    </lineage>
</organism>
<evidence type="ECO:0000313" key="2">
    <source>
        <dbReference type="EMBL" id="OMJ92567.1"/>
    </source>
</evidence>
<dbReference type="EMBL" id="MPUH01000059">
    <property type="protein sequence ID" value="OMJ92567.1"/>
    <property type="molecule type" value="Genomic_DNA"/>
</dbReference>
<name>A0A1R2CU79_9CILI</name>
<sequence length="211" mass="24176">MEEKNVSNEERKEKDIELAEDIKKIKLQLANQSDKILINLKGLNILSEQQNRFISETEYSLGIIIPELKEVRAVTTEYSKRVEDLESNNESMFGIIEGNFNKSINDQKTQLEDKIKATSRNQKKRIKKIKAGLNNLKKSSEAELKSESNEALLKVFNENFKSLKNEMAGMINEFKTEIRTEFTEIKFEIGGIKNEVSDIKSEVADIKSEVA</sequence>
<evidence type="ECO:0000313" key="3">
    <source>
        <dbReference type="Proteomes" id="UP000187209"/>
    </source>
</evidence>
<dbReference type="Proteomes" id="UP000187209">
    <property type="component" value="Unassembled WGS sequence"/>
</dbReference>
<accession>A0A1R2CU79</accession>
<gene>
    <name evidence="2" type="ORF">SteCoe_4704</name>
</gene>
<feature type="coiled-coil region" evidence="1">
    <location>
        <begin position="68"/>
        <end position="173"/>
    </location>
</feature>
<proteinExistence type="predicted"/>